<keyword evidence="4" id="KW-1185">Reference proteome</keyword>
<dbReference type="Pfam" id="PF09862">
    <property type="entry name" value="DUF2089"/>
    <property type="match status" value="1"/>
</dbReference>
<gene>
    <name evidence="3" type="ORF">KTH89_18510</name>
</gene>
<evidence type="ECO:0000259" key="2">
    <source>
        <dbReference type="Pfam" id="PF22747"/>
    </source>
</evidence>
<sequence length="123" mass="13879">MFKVISQCPVCKGKLKVVKLQCEKCDTVIENDFYLNKFDYLSEDDLHFVETFLKCRGNIKEVEKELGISYPTVRSKLDGVIGKLGYTTLAAPSADRKKEILDALEKGEITPEEALAQMNEKGE</sequence>
<dbReference type="InterPro" id="IPR018658">
    <property type="entry name" value="DUF2089"/>
</dbReference>
<name>A0A949K833_9FIRM</name>
<dbReference type="Pfam" id="PF22747">
    <property type="entry name" value="Zn_ribbon_DUF2089"/>
    <property type="match status" value="1"/>
</dbReference>
<organism evidence="3 4">
    <name type="scientific">Diplocloster agilis</name>
    <dbReference type="NCBI Taxonomy" id="2850323"/>
    <lineage>
        <taxon>Bacteria</taxon>
        <taxon>Bacillati</taxon>
        <taxon>Bacillota</taxon>
        <taxon>Clostridia</taxon>
        <taxon>Lachnospirales</taxon>
        <taxon>Lachnospiraceae</taxon>
        <taxon>Diplocloster</taxon>
    </lineage>
</organism>
<evidence type="ECO:0000313" key="3">
    <source>
        <dbReference type="EMBL" id="MBU9738538.1"/>
    </source>
</evidence>
<dbReference type="Proteomes" id="UP000712157">
    <property type="component" value="Unassembled WGS sequence"/>
</dbReference>
<dbReference type="InterPro" id="IPR053957">
    <property type="entry name" value="DUF2089_Zn_ribbon"/>
</dbReference>
<dbReference type="EMBL" id="JAHQCW010000037">
    <property type="protein sequence ID" value="MBU9738538.1"/>
    <property type="molecule type" value="Genomic_DNA"/>
</dbReference>
<feature type="domain" description="DUF2089" evidence="2">
    <location>
        <begin position="8"/>
        <end position="39"/>
    </location>
</feature>
<accession>A0A949K833</accession>
<comment type="caution">
    <text evidence="3">The sequence shown here is derived from an EMBL/GenBank/DDBJ whole genome shotgun (WGS) entry which is preliminary data.</text>
</comment>
<feature type="domain" description="DUF2089" evidence="1">
    <location>
        <begin position="41"/>
        <end position="87"/>
    </location>
</feature>
<proteinExistence type="predicted"/>
<evidence type="ECO:0000259" key="1">
    <source>
        <dbReference type="Pfam" id="PF09862"/>
    </source>
</evidence>
<reference evidence="3" key="1">
    <citation type="submission" date="2021-06" db="EMBL/GenBank/DDBJ databases">
        <title>Description of novel taxa of the family Lachnospiraceae.</title>
        <authorList>
            <person name="Chaplin A.V."/>
            <person name="Sokolova S.R."/>
            <person name="Pikina A.P."/>
            <person name="Korzhanova M."/>
            <person name="Belova V."/>
            <person name="Korostin D."/>
            <person name="Efimov B.A."/>
        </authorList>
    </citation>
    <scope>NUCLEOTIDE SEQUENCE</scope>
    <source>
        <strain evidence="3">ASD5720</strain>
    </source>
</reference>
<evidence type="ECO:0000313" key="4">
    <source>
        <dbReference type="Proteomes" id="UP000712157"/>
    </source>
</evidence>
<dbReference type="RefSeq" id="WP_158344264.1">
    <property type="nucleotide sequence ID" value="NZ_JAHQCW010000037.1"/>
</dbReference>
<protein>
    <submittedName>
        <fullName evidence="3">DUF2089 domain-containing protein</fullName>
    </submittedName>
</protein>
<dbReference type="AlphaFoldDB" id="A0A949K833"/>